<dbReference type="OrthoDB" id="25840at2759"/>
<name>I7LTB1_TETTS</name>
<dbReference type="KEGG" id="tet:TTHERM_00584800"/>
<dbReference type="PANTHER" id="PTHR13371">
    <property type="entry name" value="GLYCINE-, GLUTAMATE-, THIENYLCYCLOHEXYLPIPERIDINE-BINDING PROTEIN"/>
    <property type="match status" value="1"/>
</dbReference>
<dbReference type="Pfam" id="PF21040">
    <property type="entry name" value="CEP104-like_TOG"/>
    <property type="match status" value="1"/>
</dbReference>
<feature type="coiled-coil region" evidence="1">
    <location>
        <begin position="309"/>
        <end position="344"/>
    </location>
</feature>
<protein>
    <submittedName>
        <fullName evidence="3">UvrB/UvrC domain protein</fullName>
    </submittedName>
</protein>
<evidence type="ECO:0000256" key="2">
    <source>
        <dbReference type="SAM" id="MobiDB-lite"/>
    </source>
</evidence>
<feature type="region of interest" description="Disordered" evidence="2">
    <location>
        <begin position="748"/>
        <end position="776"/>
    </location>
</feature>
<dbReference type="SUPFAM" id="SSF48371">
    <property type="entry name" value="ARM repeat"/>
    <property type="match status" value="1"/>
</dbReference>
<gene>
    <name evidence="3" type="ORF">TTHERM_00584800</name>
</gene>
<evidence type="ECO:0000256" key="1">
    <source>
        <dbReference type="SAM" id="Coils"/>
    </source>
</evidence>
<dbReference type="RefSeq" id="XP_001032587.1">
    <property type="nucleotide sequence ID" value="XM_001032587.1"/>
</dbReference>
<dbReference type="GO" id="GO:0005929">
    <property type="term" value="C:cilium"/>
    <property type="evidence" value="ECO:0007669"/>
    <property type="project" value="TreeGrafter"/>
</dbReference>
<feature type="region of interest" description="Disordered" evidence="2">
    <location>
        <begin position="347"/>
        <end position="371"/>
    </location>
</feature>
<keyword evidence="1" id="KW-0175">Coiled coil</keyword>
<dbReference type="InterPro" id="IPR052607">
    <property type="entry name" value="CEP104-like"/>
</dbReference>
<evidence type="ECO:0000313" key="4">
    <source>
        <dbReference type="Proteomes" id="UP000009168"/>
    </source>
</evidence>
<dbReference type="Proteomes" id="UP000009168">
    <property type="component" value="Unassembled WGS sequence"/>
</dbReference>
<dbReference type="eggNOG" id="ENOG502SK3X">
    <property type="taxonomic scope" value="Eukaryota"/>
</dbReference>
<feature type="compositionally biased region" description="Basic and acidic residues" evidence="2">
    <location>
        <begin position="358"/>
        <end position="369"/>
    </location>
</feature>
<dbReference type="AlphaFoldDB" id="I7LTB1"/>
<dbReference type="InterPro" id="IPR011989">
    <property type="entry name" value="ARM-like"/>
</dbReference>
<organism evidence="3 4">
    <name type="scientific">Tetrahymena thermophila (strain SB210)</name>
    <dbReference type="NCBI Taxonomy" id="312017"/>
    <lineage>
        <taxon>Eukaryota</taxon>
        <taxon>Sar</taxon>
        <taxon>Alveolata</taxon>
        <taxon>Ciliophora</taxon>
        <taxon>Intramacronucleata</taxon>
        <taxon>Oligohymenophorea</taxon>
        <taxon>Hymenostomatida</taxon>
        <taxon>Tetrahymenina</taxon>
        <taxon>Tetrahymenidae</taxon>
        <taxon>Tetrahymena</taxon>
    </lineage>
</organism>
<dbReference type="GeneID" id="7846682"/>
<dbReference type="PANTHER" id="PTHR13371:SF0">
    <property type="entry name" value="CENTROSOMAL PROTEIN OF 104 KDA"/>
    <property type="match status" value="1"/>
</dbReference>
<dbReference type="InterPro" id="IPR016024">
    <property type="entry name" value="ARM-type_fold"/>
</dbReference>
<dbReference type="EMBL" id="GG662510">
    <property type="protein sequence ID" value="EAR84924.1"/>
    <property type="molecule type" value="Genomic_DNA"/>
</dbReference>
<evidence type="ECO:0000313" key="3">
    <source>
        <dbReference type="EMBL" id="EAR84924.1"/>
    </source>
</evidence>
<keyword evidence="4" id="KW-1185">Reference proteome</keyword>
<proteinExistence type="predicted"/>
<dbReference type="InParanoid" id="I7LTB1"/>
<reference evidence="4" key="1">
    <citation type="journal article" date="2006" name="PLoS Biol.">
        <title>Macronuclear genome sequence of the ciliate Tetrahymena thermophila, a model eukaryote.</title>
        <authorList>
            <person name="Eisen J.A."/>
            <person name="Coyne R.S."/>
            <person name="Wu M."/>
            <person name="Wu D."/>
            <person name="Thiagarajan M."/>
            <person name="Wortman J.R."/>
            <person name="Badger J.H."/>
            <person name="Ren Q."/>
            <person name="Amedeo P."/>
            <person name="Jones K.M."/>
            <person name="Tallon L.J."/>
            <person name="Delcher A.L."/>
            <person name="Salzberg S.L."/>
            <person name="Silva J.C."/>
            <person name="Haas B.J."/>
            <person name="Majoros W.H."/>
            <person name="Farzad M."/>
            <person name="Carlton J.M."/>
            <person name="Smith R.K. Jr."/>
            <person name="Garg J."/>
            <person name="Pearlman R.E."/>
            <person name="Karrer K.M."/>
            <person name="Sun L."/>
            <person name="Manning G."/>
            <person name="Elde N.C."/>
            <person name="Turkewitz A.P."/>
            <person name="Asai D.J."/>
            <person name="Wilkes D.E."/>
            <person name="Wang Y."/>
            <person name="Cai H."/>
            <person name="Collins K."/>
            <person name="Stewart B.A."/>
            <person name="Lee S.R."/>
            <person name="Wilamowska K."/>
            <person name="Weinberg Z."/>
            <person name="Ruzzo W.L."/>
            <person name="Wloga D."/>
            <person name="Gaertig J."/>
            <person name="Frankel J."/>
            <person name="Tsao C.-C."/>
            <person name="Gorovsky M.A."/>
            <person name="Keeling P.J."/>
            <person name="Waller R.F."/>
            <person name="Patron N.J."/>
            <person name="Cherry J.M."/>
            <person name="Stover N.A."/>
            <person name="Krieger C.J."/>
            <person name="del Toro C."/>
            <person name="Ryder H.F."/>
            <person name="Williamson S.C."/>
            <person name="Barbeau R.A."/>
            <person name="Hamilton E.P."/>
            <person name="Orias E."/>
        </authorList>
    </citation>
    <scope>NUCLEOTIDE SEQUENCE [LARGE SCALE GENOMIC DNA]</scope>
    <source>
        <strain evidence="4">SB210</strain>
    </source>
</reference>
<accession>I7LTB1</accession>
<sequence length="1017" mass="117812">MLAKEDSWIPFHVVACNSEEHGTQADLLSVQSHQSQRSWESSRTGQFPVELVLRFHYRSELHHILLCCKPDKGIPVVEFYIGDGLNGGFLDAEYRLAGKAEFIQNLPKQIKLMGIGNYLKIRIPKPSGRNPQNPFGQVSLSILKIWGRYTNYMSKIKNEELQLVDDKTNIDKILIGMGIPVDMINWFDQDARMYEHAPIDENTRITLNDMIKIKDLAVKQEDYEGLKSLAEDIKIVFEIGKEIWSLKREINFCIAKEDFPRAMELKKRLKQLEGKRDGYDALYETSRYENMIVLERPTTADYNKIIGALDDDERRRADERRRQRELEEAERQRLLDELRRQQELLYQQNTQQTEPEPEPPREPTVEDKGPAWWEKNAGQDMKLLKKKKVKKEQKEEVIDVNFKNPLAFNEGDIDLEMYLKPLLANAGEKVPDVSSEILRRLYHLGYLQVFGSKCWCAIYSENWRHREAAAQAVLNFIEMPLPEKYLNGNSKKLFGACMEMAKIACEDKILQIYFIGLKILSTALAPPVCGTDVSPKMINQVLKEFTPMLIEKISELNFRSRDISLHTLLSIYRHPVAEIGQLINSCLEICIENPNFSSLYVPPQKQPHRIMMARLEIILNVLQESGYDERQWNWLDVFNFMLSPCLFHPSNEIRMVAIEIIVALYQLIGQEVRDAVDLIQNLKPNLVQMIYERLDSVKEIADQNQAKRENILSLVKEMDPRLEQTPQGSYRPGSDGFNEFVNIQQQQQNQLQTSQFGNNQNQQNQSNVQQKPPVEQKPQYPSVALFVDGINNIQENKYAHTVFVTQMPGGNFYATKKLDQFNKVYSNLNWDGYLNSPHFIPEHFIAKDNLTQKSYFILEVKQINTSKPQAVFKTIGWTAIPMYEGDKKVVSGSFQVPLFQGEVNTQVLQEMVNRAPWDVFAEKISDKKNPLKYQEFVSILLRIDSSENLAVMGNQYSLEKLDQRYLPPNKFKKWVLDAELDGKLQKEKKKLNSIVPSKQDPLQYNQLINEQINAAFK</sequence>
<dbReference type="OMA" id="PVDMINW"/>
<dbReference type="HOGENOM" id="CLU_011566_0_0_1"/>
<dbReference type="Gene3D" id="1.25.10.10">
    <property type="entry name" value="Leucine-rich Repeat Variant"/>
    <property type="match status" value="1"/>
</dbReference>